<organism evidence="1">
    <name type="scientific">Sesamum radiatum</name>
    <name type="common">Black benniseed</name>
    <dbReference type="NCBI Taxonomy" id="300843"/>
    <lineage>
        <taxon>Eukaryota</taxon>
        <taxon>Viridiplantae</taxon>
        <taxon>Streptophyta</taxon>
        <taxon>Embryophyta</taxon>
        <taxon>Tracheophyta</taxon>
        <taxon>Spermatophyta</taxon>
        <taxon>Magnoliopsida</taxon>
        <taxon>eudicotyledons</taxon>
        <taxon>Gunneridae</taxon>
        <taxon>Pentapetalae</taxon>
        <taxon>asterids</taxon>
        <taxon>lamiids</taxon>
        <taxon>Lamiales</taxon>
        <taxon>Pedaliaceae</taxon>
        <taxon>Sesamum</taxon>
    </lineage>
</organism>
<dbReference type="AlphaFoldDB" id="A0AAW2MEI3"/>
<proteinExistence type="predicted"/>
<dbReference type="EMBL" id="JACGWJ010000022">
    <property type="protein sequence ID" value="KAL0329433.1"/>
    <property type="molecule type" value="Genomic_DNA"/>
</dbReference>
<reference evidence="1" key="2">
    <citation type="journal article" date="2024" name="Plant">
        <title>Genomic evolution and insights into agronomic trait innovations of Sesamum species.</title>
        <authorList>
            <person name="Miao H."/>
            <person name="Wang L."/>
            <person name="Qu L."/>
            <person name="Liu H."/>
            <person name="Sun Y."/>
            <person name="Le M."/>
            <person name="Wang Q."/>
            <person name="Wei S."/>
            <person name="Zheng Y."/>
            <person name="Lin W."/>
            <person name="Duan Y."/>
            <person name="Cao H."/>
            <person name="Xiong S."/>
            <person name="Wang X."/>
            <person name="Wei L."/>
            <person name="Li C."/>
            <person name="Ma Q."/>
            <person name="Ju M."/>
            <person name="Zhao R."/>
            <person name="Li G."/>
            <person name="Mu C."/>
            <person name="Tian Q."/>
            <person name="Mei H."/>
            <person name="Zhang T."/>
            <person name="Gao T."/>
            <person name="Zhang H."/>
        </authorList>
    </citation>
    <scope>NUCLEOTIDE SEQUENCE</scope>
    <source>
        <strain evidence="1">G02</strain>
    </source>
</reference>
<reference evidence="1" key="1">
    <citation type="submission" date="2020-06" db="EMBL/GenBank/DDBJ databases">
        <authorList>
            <person name="Li T."/>
            <person name="Hu X."/>
            <person name="Zhang T."/>
            <person name="Song X."/>
            <person name="Zhang H."/>
            <person name="Dai N."/>
            <person name="Sheng W."/>
            <person name="Hou X."/>
            <person name="Wei L."/>
        </authorList>
    </citation>
    <scope>NUCLEOTIDE SEQUENCE</scope>
    <source>
        <strain evidence="1">G02</strain>
        <tissue evidence="1">Leaf</tissue>
    </source>
</reference>
<protein>
    <submittedName>
        <fullName evidence="1">Uncharacterized protein</fullName>
    </submittedName>
</protein>
<accession>A0AAW2MEI3</accession>
<evidence type="ECO:0000313" key="1">
    <source>
        <dbReference type="EMBL" id="KAL0329433.1"/>
    </source>
</evidence>
<gene>
    <name evidence="1" type="ORF">Sradi_4930000</name>
</gene>
<name>A0AAW2MEI3_SESRA</name>
<sequence length="83" mass="9142">MHSIRMRGRCWGKGGCLPLIVDHRGTSSNVEMVQAEEELAYHEHGEGKHQERLGKGVERFVLGQRLGTEGQVGELVQVGVGFS</sequence>
<comment type="caution">
    <text evidence="1">The sequence shown here is derived from an EMBL/GenBank/DDBJ whole genome shotgun (WGS) entry which is preliminary data.</text>
</comment>